<keyword evidence="5" id="KW-0560">Oxidoreductase</keyword>
<dbReference type="Gene3D" id="1.10.540.10">
    <property type="entry name" value="Acyl-CoA dehydrogenase/oxidase, N-terminal domain"/>
    <property type="match status" value="1"/>
</dbReference>
<dbReference type="SUPFAM" id="SSF47203">
    <property type="entry name" value="Acyl-CoA dehydrogenase C-terminal domain-like"/>
    <property type="match status" value="1"/>
</dbReference>
<dbReference type="CDD" id="cd00567">
    <property type="entry name" value="ACAD"/>
    <property type="match status" value="1"/>
</dbReference>
<dbReference type="InterPro" id="IPR013786">
    <property type="entry name" value="AcylCoA_DH/ox_N"/>
</dbReference>
<dbReference type="Pfam" id="PF02771">
    <property type="entry name" value="Acyl-CoA_dh_N"/>
    <property type="match status" value="1"/>
</dbReference>
<evidence type="ECO:0000256" key="1">
    <source>
        <dbReference type="ARBA" id="ARBA00001974"/>
    </source>
</evidence>
<sequence length="383" mass="40193">MSATLNARITFSDEQAMLLEAATSFCRDQSPSSAVRARFGNPHDDSTGFDPAHWQAMVDMGWLGIAVPETHGGSGLGIAACAVLAEPLGRHLFHTPFVATQLAIQGLLAGGSTAQQADWLPRLATGAVGSVALFEDDGDWDLAALQSQARLAGGTATLSGRKTLVADAAVADLVLASVQLNGAPALALLTRADVAGRLQRETVIDETRRSFGLTLDGLTVPADRLITGDAAARALPAIRQAAWLLAAAEAAGGIAGALAVTVDYLNTRNAFGRKIGSYQALKHGCADILCQLERVRSHVYHAATLLADGRDAEIALRMAKAEAGDAAVQAGDRAVQFHGGFGFTWDCDAQLYLRRALWLQPWFGDAGHHRRMLAGLLLDTAAA</sequence>
<dbReference type="InterPro" id="IPR036250">
    <property type="entry name" value="AcylCo_DH-like_C"/>
</dbReference>
<feature type="domain" description="Acyl-CoA dehydrogenase/oxidase C-terminal" evidence="6">
    <location>
        <begin position="245"/>
        <end position="374"/>
    </location>
</feature>
<keyword evidence="4" id="KW-0274">FAD</keyword>
<dbReference type="RefSeq" id="WP_137730780.1">
    <property type="nucleotide sequence ID" value="NZ_BJCL01000001.1"/>
</dbReference>
<evidence type="ECO:0000256" key="5">
    <source>
        <dbReference type="ARBA" id="ARBA00023002"/>
    </source>
</evidence>
<comment type="similarity">
    <text evidence="2">Belongs to the acyl-CoA dehydrogenase family.</text>
</comment>
<name>A0A480AJV9_9BURK</name>
<dbReference type="EMBL" id="BJCL01000001">
    <property type="protein sequence ID" value="GCL60990.1"/>
    <property type="molecule type" value="Genomic_DNA"/>
</dbReference>
<keyword evidence="3" id="KW-0285">Flavoprotein</keyword>
<dbReference type="PANTHER" id="PTHR43884:SF20">
    <property type="entry name" value="ACYL-COA DEHYDROGENASE FADE28"/>
    <property type="match status" value="1"/>
</dbReference>
<evidence type="ECO:0000256" key="2">
    <source>
        <dbReference type="ARBA" id="ARBA00009347"/>
    </source>
</evidence>
<dbReference type="AlphaFoldDB" id="A0A480AJV9"/>
<comment type="caution">
    <text evidence="8">The sequence shown here is derived from an EMBL/GenBank/DDBJ whole genome shotgun (WGS) entry which is preliminary data.</text>
</comment>
<dbReference type="Gene3D" id="1.20.140.10">
    <property type="entry name" value="Butyryl-CoA Dehydrogenase, subunit A, domain 3"/>
    <property type="match status" value="1"/>
</dbReference>
<proteinExistence type="inferred from homology"/>
<evidence type="ECO:0000256" key="4">
    <source>
        <dbReference type="ARBA" id="ARBA00022827"/>
    </source>
</evidence>
<evidence type="ECO:0000313" key="9">
    <source>
        <dbReference type="Proteomes" id="UP000301751"/>
    </source>
</evidence>
<dbReference type="Pfam" id="PF00441">
    <property type="entry name" value="Acyl-CoA_dh_1"/>
    <property type="match status" value="1"/>
</dbReference>
<evidence type="ECO:0000259" key="7">
    <source>
        <dbReference type="Pfam" id="PF02771"/>
    </source>
</evidence>
<evidence type="ECO:0000259" key="6">
    <source>
        <dbReference type="Pfam" id="PF00441"/>
    </source>
</evidence>
<keyword evidence="9" id="KW-1185">Reference proteome</keyword>
<evidence type="ECO:0000313" key="8">
    <source>
        <dbReference type="EMBL" id="GCL60990.1"/>
    </source>
</evidence>
<dbReference type="SUPFAM" id="SSF56645">
    <property type="entry name" value="Acyl-CoA dehydrogenase NM domain-like"/>
    <property type="match status" value="1"/>
</dbReference>
<dbReference type="PANTHER" id="PTHR43884">
    <property type="entry name" value="ACYL-COA DEHYDROGENASE"/>
    <property type="match status" value="1"/>
</dbReference>
<comment type="cofactor">
    <cofactor evidence="1">
        <name>FAD</name>
        <dbReference type="ChEBI" id="CHEBI:57692"/>
    </cofactor>
</comment>
<dbReference type="OrthoDB" id="9769473at2"/>
<dbReference type="InterPro" id="IPR046373">
    <property type="entry name" value="Acyl-CoA_Oxase/DH_mid-dom_sf"/>
</dbReference>
<evidence type="ECO:0000256" key="3">
    <source>
        <dbReference type="ARBA" id="ARBA00022630"/>
    </source>
</evidence>
<dbReference type="GO" id="GO:0003995">
    <property type="term" value="F:acyl-CoA dehydrogenase activity"/>
    <property type="evidence" value="ECO:0007669"/>
    <property type="project" value="TreeGrafter"/>
</dbReference>
<dbReference type="InterPro" id="IPR009100">
    <property type="entry name" value="AcylCoA_DH/oxidase_NM_dom_sf"/>
</dbReference>
<organism evidence="8 9">
    <name type="scientific">Pseudaquabacterium pictum</name>
    <dbReference type="NCBI Taxonomy" id="2315236"/>
    <lineage>
        <taxon>Bacteria</taxon>
        <taxon>Pseudomonadati</taxon>
        <taxon>Pseudomonadota</taxon>
        <taxon>Betaproteobacteria</taxon>
        <taxon>Burkholderiales</taxon>
        <taxon>Sphaerotilaceae</taxon>
        <taxon>Pseudaquabacterium</taxon>
    </lineage>
</organism>
<reference evidence="9" key="1">
    <citation type="submission" date="2019-03" db="EMBL/GenBank/DDBJ databases">
        <title>Aquabacterium pictum sp.nov., the first bacteriochlorophyll a-containing freshwater bacterium in the genus Aquabacterium of the class Betaproteobacteria.</title>
        <authorList>
            <person name="Hirose S."/>
            <person name="Tank M."/>
            <person name="Hara E."/>
            <person name="Tamaki H."/>
            <person name="Takaichi S."/>
            <person name="Haruta S."/>
            <person name="Hanada S."/>
        </authorList>
    </citation>
    <scope>NUCLEOTIDE SEQUENCE [LARGE SCALE GENOMIC DNA]</scope>
    <source>
        <strain evidence="9">W35</strain>
    </source>
</reference>
<dbReference type="InterPro" id="IPR009075">
    <property type="entry name" value="AcylCo_DH/oxidase_C"/>
</dbReference>
<dbReference type="Proteomes" id="UP000301751">
    <property type="component" value="Unassembled WGS sequence"/>
</dbReference>
<dbReference type="Gene3D" id="2.40.110.10">
    <property type="entry name" value="Butyryl-CoA Dehydrogenase, subunit A, domain 2"/>
    <property type="match status" value="1"/>
</dbReference>
<dbReference type="InterPro" id="IPR037069">
    <property type="entry name" value="AcylCoA_DH/ox_N_sf"/>
</dbReference>
<protein>
    <submittedName>
        <fullName evidence="8">Acyl-CoA dehydrogenase</fullName>
    </submittedName>
</protein>
<feature type="domain" description="Acyl-CoA dehydrogenase/oxidase N-terminal" evidence="7">
    <location>
        <begin position="12"/>
        <end position="126"/>
    </location>
</feature>
<gene>
    <name evidence="8" type="ORF">AQPW35_00710</name>
</gene>
<dbReference type="GO" id="GO:0050660">
    <property type="term" value="F:flavin adenine dinucleotide binding"/>
    <property type="evidence" value="ECO:0007669"/>
    <property type="project" value="InterPro"/>
</dbReference>
<accession>A0A480AJV9</accession>